<dbReference type="SUPFAM" id="SSF82171">
    <property type="entry name" value="DPP6 N-terminal domain-like"/>
    <property type="match status" value="1"/>
</dbReference>
<proteinExistence type="predicted"/>
<evidence type="ECO:0008006" key="4">
    <source>
        <dbReference type="Google" id="ProtNLM"/>
    </source>
</evidence>
<evidence type="ECO:0000313" key="3">
    <source>
        <dbReference type="Proteomes" id="UP000054279"/>
    </source>
</evidence>
<feature type="signal peptide" evidence="1">
    <location>
        <begin position="1"/>
        <end position="23"/>
    </location>
</feature>
<accession>A0A0C9W2U0</accession>
<dbReference type="AlphaFoldDB" id="A0A0C9W2U0"/>
<name>A0A0C9W2U0_SPHS4</name>
<evidence type="ECO:0000256" key="1">
    <source>
        <dbReference type="SAM" id="SignalP"/>
    </source>
</evidence>
<keyword evidence="3" id="KW-1185">Reference proteome</keyword>
<dbReference type="HOGENOM" id="CLU_845119_0_0_1"/>
<gene>
    <name evidence="2" type="ORF">M422DRAFT_46814</name>
</gene>
<feature type="chain" id="PRO_5002222072" description="Amine oxidase" evidence="1">
    <location>
        <begin position="24"/>
        <end position="329"/>
    </location>
</feature>
<protein>
    <recommendedName>
        <fullName evidence="4">Amine oxidase</fullName>
    </recommendedName>
</protein>
<keyword evidence="1" id="KW-0732">Signal</keyword>
<dbReference type="Proteomes" id="UP000054279">
    <property type="component" value="Unassembled WGS sequence"/>
</dbReference>
<dbReference type="EMBL" id="KN837112">
    <property type="protein sequence ID" value="KIJ45356.1"/>
    <property type="molecule type" value="Genomic_DNA"/>
</dbReference>
<dbReference type="Gene3D" id="2.120.10.30">
    <property type="entry name" value="TolB, C-terminal domain"/>
    <property type="match status" value="1"/>
</dbReference>
<sequence length="329" mass="36418">MGPLLSMWASIALLSMTLTAILASQYPFEMPGTPHVSQANVTFKEGPDVFSPKDLVQLTRPGSAVANPSGDLAFVSLSKYSLDERKYVNFMVVKGLTEYALSRRTDRKIQGKSQEVYAVSVQDEGVKSASEPALIGKFPATGLTNFKYSAEASTLVFSAYVWPDTNLSTIKEQDEAYENRGTTALVYDTAYVRHWDTWAGPKRSTLFSVSLKKENDQWVLGDDYLASLNGTDHYTPVEPFGGTDNFDISSKHIAYTTKDPSVPEAWHTRQNIYLVPLKGGEKPKQLTTGKQGTTNSPVFSPQGTKVAWTEMAMNLIVHFLQSKDCYLRP</sequence>
<dbReference type="InterPro" id="IPR011042">
    <property type="entry name" value="6-blade_b-propeller_TolB-like"/>
</dbReference>
<organism evidence="2 3">
    <name type="scientific">Sphaerobolus stellatus (strain SS14)</name>
    <dbReference type="NCBI Taxonomy" id="990650"/>
    <lineage>
        <taxon>Eukaryota</taxon>
        <taxon>Fungi</taxon>
        <taxon>Dikarya</taxon>
        <taxon>Basidiomycota</taxon>
        <taxon>Agaricomycotina</taxon>
        <taxon>Agaricomycetes</taxon>
        <taxon>Phallomycetidae</taxon>
        <taxon>Geastrales</taxon>
        <taxon>Sphaerobolaceae</taxon>
        <taxon>Sphaerobolus</taxon>
    </lineage>
</organism>
<evidence type="ECO:0000313" key="2">
    <source>
        <dbReference type="EMBL" id="KIJ45356.1"/>
    </source>
</evidence>
<reference evidence="2 3" key="1">
    <citation type="submission" date="2014-06" db="EMBL/GenBank/DDBJ databases">
        <title>Evolutionary Origins and Diversification of the Mycorrhizal Mutualists.</title>
        <authorList>
            <consortium name="DOE Joint Genome Institute"/>
            <consortium name="Mycorrhizal Genomics Consortium"/>
            <person name="Kohler A."/>
            <person name="Kuo A."/>
            <person name="Nagy L.G."/>
            <person name="Floudas D."/>
            <person name="Copeland A."/>
            <person name="Barry K.W."/>
            <person name="Cichocki N."/>
            <person name="Veneault-Fourrey C."/>
            <person name="LaButti K."/>
            <person name="Lindquist E.A."/>
            <person name="Lipzen A."/>
            <person name="Lundell T."/>
            <person name="Morin E."/>
            <person name="Murat C."/>
            <person name="Riley R."/>
            <person name="Ohm R."/>
            <person name="Sun H."/>
            <person name="Tunlid A."/>
            <person name="Henrissat B."/>
            <person name="Grigoriev I.V."/>
            <person name="Hibbett D.S."/>
            <person name="Martin F."/>
        </authorList>
    </citation>
    <scope>NUCLEOTIDE SEQUENCE [LARGE SCALE GENOMIC DNA]</scope>
    <source>
        <strain evidence="2 3">SS14</strain>
    </source>
</reference>
<dbReference type="OrthoDB" id="416344at2759"/>